<dbReference type="InterPro" id="IPR006368">
    <property type="entry name" value="GDP_Man_deHydtase"/>
</dbReference>
<name>A0A4Q2R9L2_9HYPH</name>
<dbReference type="CDD" id="cd05260">
    <property type="entry name" value="GDP_MD_SDR_e"/>
    <property type="match status" value="1"/>
</dbReference>
<comment type="caution">
    <text evidence="8">Lacks conserved residue(s) required for the propagation of feature annotation.</text>
</comment>
<dbReference type="Gene3D" id="3.40.50.720">
    <property type="entry name" value="NAD(P)-binding Rossmann-like Domain"/>
    <property type="match status" value="1"/>
</dbReference>
<evidence type="ECO:0000256" key="8">
    <source>
        <dbReference type="HAMAP-Rule" id="MF_00955"/>
    </source>
</evidence>
<comment type="cofactor">
    <cofactor evidence="2 8">
        <name>NADP(+)</name>
        <dbReference type="ChEBI" id="CHEBI:58349"/>
    </cofactor>
</comment>
<keyword evidence="5" id="KW-0536">Nodulation</keyword>
<keyword evidence="11" id="KW-1185">Reference proteome</keyword>
<evidence type="ECO:0000256" key="4">
    <source>
        <dbReference type="ARBA" id="ARBA00011989"/>
    </source>
</evidence>
<feature type="domain" description="NAD(P)-binding" evidence="9">
    <location>
        <begin position="5"/>
        <end position="313"/>
    </location>
</feature>
<dbReference type="SUPFAM" id="SSF51735">
    <property type="entry name" value="NAD(P)-binding Rossmann-fold domains"/>
    <property type="match status" value="1"/>
</dbReference>
<evidence type="ECO:0000313" key="11">
    <source>
        <dbReference type="Proteomes" id="UP000289411"/>
    </source>
</evidence>
<evidence type="ECO:0000259" key="9">
    <source>
        <dbReference type="Pfam" id="PF16363"/>
    </source>
</evidence>
<dbReference type="InterPro" id="IPR036291">
    <property type="entry name" value="NAD(P)-bd_dom_sf"/>
</dbReference>
<dbReference type="EMBL" id="QYBC01000022">
    <property type="protein sequence ID" value="RYB02202.1"/>
    <property type="molecule type" value="Genomic_DNA"/>
</dbReference>
<dbReference type="PANTHER" id="PTHR43715">
    <property type="entry name" value="GDP-MANNOSE 4,6-DEHYDRATASE"/>
    <property type="match status" value="1"/>
</dbReference>
<comment type="catalytic activity">
    <reaction evidence="1 8">
        <text>GDP-alpha-D-mannose = GDP-4-dehydro-alpha-D-rhamnose + H2O</text>
        <dbReference type="Rhea" id="RHEA:23820"/>
        <dbReference type="ChEBI" id="CHEBI:15377"/>
        <dbReference type="ChEBI" id="CHEBI:57527"/>
        <dbReference type="ChEBI" id="CHEBI:57964"/>
        <dbReference type="EC" id="4.2.1.47"/>
    </reaction>
</comment>
<accession>A0A4Q2R9L2</accession>
<dbReference type="GO" id="GO:0070401">
    <property type="term" value="F:NADP+ binding"/>
    <property type="evidence" value="ECO:0007669"/>
    <property type="project" value="UniProtKB-UniRule"/>
</dbReference>
<dbReference type="RefSeq" id="WP_129221413.1">
    <property type="nucleotide sequence ID" value="NZ_QYBC01000022.1"/>
</dbReference>
<proteinExistence type="inferred from homology"/>
<organism evidence="10 11">
    <name type="scientific">Lichenibacterium ramalinae</name>
    <dbReference type="NCBI Taxonomy" id="2316527"/>
    <lineage>
        <taxon>Bacteria</taxon>
        <taxon>Pseudomonadati</taxon>
        <taxon>Pseudomonadota</taxon>
        <taxon>Alphaproteobacteria</taxon>
        <taxon>Hyphomicrobiales</taxon>
        <taxon>Lichenihabitantaceae</taxon>
        <taxon>Lichenibacterium</taxon>
    </lineage>
</organism>
<sequence length="325" mass="36591">MRKAFITGITGQDGAYLADLLLGKGYEVHGLVRRSSTADVNDHRLRWLGIADRVRLVDGDLTDLSGLIRTVQEVMPDEVYNLAAQSFVRSSWQQPLLTGTVTGLGTANMLEAVRLICPKARFYQASSSEMYGLIQEPEQSETTPFYPRSPYAAAKLYAHWMTVNYRESFGLHASSGILFNHESPLRGIEFVTRKVTDAVARIKLGLKDELRLGNIDAKRDWGHSRDYVRAMWLMLQQDEADDYVVATGRTVTVRDMCRIAFGHVDLDLDKHLVIDPDLFRPAEVDVLLGNPAKAKAKLGWEATVTLDEMIREMVDADLARLRRHN</sequence>
<evidence type="ECO:0000256" key="7">
    <source>
        <dbReference type="ARBA" id="ARBA00059383"/>
    </source>
</evidence>
<dbReference type="GO" id="GO:0008446">
    <property type="term" value="F:GDP-mannose 4,6-dehydratase activity"/>
    <property type="evidence" value="ECO:0007669"/>
    <property type="project" value="UniProtKB-UniRule"/>
</dbReference>
<dbReference type="InterPro" id="IPR016040">
    <property type="entry name" value="NAD(P)-bd_dom"/>
</dbReference>
<comment type="function">
    <text evidence="7 8">Catalyzes the conversion of GDP-D-mannose to GDP-4-dehydro-6-deoxy-D-mannose.</text>
</comment>
<evidence type="ECO:0000256" key="3">
    <source>
        <dbReference type="ARBA" id="ARBA00009263"/>
    </source>
</evidence>
<protein>
    <recommendedName>
        <fullName evidence="4 8">GDP-mannose 4,6-dehydratase</fullName>
        <ecNumber evidence="4 8">4.2.1.47</ecNumber>
    </recommendedName>
    <alternativeName>
        <fullName evidence="8">GDP-D-mannose dehydratase</fullName>
    </alternativeName>
</protein>
<evidence type="ECO:0000256" key="6">
    <source>
        <dbReference type="ARBA" id="ARBA00023239"/>
    </source>
</evidence>
<dbReference type="GO" id="GO:0042351">
    <property type="term" value="P:'de novo' GDP-L-fucose biosynthetic process"/>
    <property type="evidence" value="ECO:0007669"/>
    <property type="project" value="TreeGrafter"/>
</dbReference>
<dbReference type="Proteomes" id="UP000289411">
    <property type="component" value="Unassembled WGS sequence"/>
</dbReference>
<comment type="caution">
    <text evidence="10">The sequence shown here is derived from an EMBL/GenBank/DDBJ whole genome shotgun (WGS) entry which is preliminary data.</text>
</comment>
<evidence type="ECO:0000313" key="10">
    <source>
        <dbReference type="EMBL" id="RYB02202.1"/>
    </source>
</evidence>
<keyword evidence="6 8" id="KW-0456">Lyase</keyword>
<dbReference type="OrthoDB" id="9779041at2"/>
<dbReference type="AlphaFoldDB" id="A0A4Q2R9L2"/>
<keyword evidence="8" id="KW-0521">NADP</keyword>
<dbReference type="EC" id="4.2.1.47" evidence="4 8"/>
<reference evidence="10 11" key="2">
    <citation type="submission" date="2019-02" db="EMBL/GenBank/DDBJ databases">
        <title>'Lichenibacterium ramalinii' gen. nov. sp. nov., 'Lichenibacterium minor' gen. nov. sp. nov.</title>
        <authorList>
            <person name="Pankratov T."/>
        </authorList>
    </citation>
    <scope>NUCLEOTIDE SEQUENCE [LARGE SCALE GENOMIC DNA]</scope>
    <source>
        <strain evidence="10 11">RmlP001</strain>
    </source>
</reference>
<dbReference type="NCBIfam" id="TIGR01472">
    <property type="entry name" value="gmd"/>
    <property type="match status" value="1"/>
</dbReference>
<dbReference type="FunFam" id="3.40.50.720:FF:000924">
    <property type="entry name" value="GDP-mannose 4,6 dehydratase"/>
    <property type="match status" value="1"/>
</dbReference>
<dbReference type="Pfam" id="PF16363">
    <property type="entry name" value="GDP_Man_Dehyd"/>
    <property type="match status" value="1"/>
</dbReference>
<gene>
    <name evidence="8 10" type="primary">gmd</name>
    <name evidence="10" type="ORF">D3272_22245</name>
</gene>
<dbReference type="Gene3D" id="3.90.25.10">
    <property type="entry name" value="UDP-galactose 4-epimerase, domain 1"/>
    <property type="match status" value="1"/>
</dbReference>
<evidence type="ECO:0000256" key="1">
    <source>
        <dbReference type="ARBA" id="ARBA00000188"/>
    </source>
</evidence>
<comment type="similarity">
    <text evidence="3 8">Belongs to the NAD(P)-dependent epimerase/dehydratase family. GDP-mannose 4,6-dehydratase subfamily.</text>
</comment>
<reference evidence="10 11" key="1">
    <citation type="submission" date="2018-09" db="EMBL/GenBank/DDBJ databases">
        <authorList>
            <person name="Grouzdev D.S."/>
            <person name="Krutkina M.S."/>
        </authorList>
    </citation>
    <scope>NUCLEOTIDE SEQUENCE [LARGE SCALE GENOMIC DNA]</scope>
    <source>
        <strain evidence="10 11">RmlP001</strain>
    </source>
</reference>
<dbReference type="PANTHER" id="PTHR43715:SF1">
    <property type="entry name" value="GDP-MANNOSE 4,6 DEHYDRATASE"/>
    <property type="match status" value="1"/>
</dbReference>
<evidence type="ECO:0000256" key="2">
    <source>
        <dbReference type="ARBA" id="ARBA00001937"/>
    </source>
</evidence>
<dbReference type="HAMAP" id="MF_00955">
    <property type="entry name" value="GDP_Man_dehydratase"/>
    <property type="match status" value="1"/>
</dbReference>
<evidence type="ECO:0000256" key="5">
    <source>
        <dbReference type="ARBA" id="ARBA00022458"/>
    </source>
</evidence>